<proteinExistence type="predicted"/>
<feature type="domain" description="2Fe-2S ferredoxin-type" evidence="1">
    <location>
        <begin position="48"/>
        <end position="137"/>
    </location>
</feature>
<accession>A0ABY9T3M7</accession>
<dbReference type="InterPro" id="IPR001041">
    <property type="entry name" value="2Fe-2S_ferredoxin-type"/>
</dbReference>
<evidence type="ECO:0000259" key="1">
    <source>
        <dbReference type="PROSITE" id="PS51085"/>
    </source>
</evidence>
<organism evidence="2 3">
    <name type="scientific">Brevibacillus brevis</name>
    <name type="common">Bacillus brevis</name>
    <dbReference type="NCBI Taxonomy" id="1393"/>
    <lineage>
        <taxon>Bacteria</taxon>
        <taxon>Bacillati</taxon>
        <taxon>Bacillota</taxon>
        <taxon>Bacilli</taxon>
        <taxon>Bacillales</taxon>
        <taxon>Paenibacillaceae</taxon>
        <taxon>Brevibacillus</taxon>
    </lineage>
</organism>
<dbReference type="SUPFAM" id="SSF54292">
    <property type="entry name" value="2Fe-2S ferredoxin-like"/>
    <property type="match status" value="1"/>
</dbReference>
<reference evidence="2 3" key="1">
    <citation type="submission" date="2023-09" db="EMBL/GenBank/DDBJ databases">
        <title>Complete Genome and Methylome dissection of Bacillus brevis NEB573 original source of BbsI restriction endonuclease.</title>
        <authorList>
            <person name="Fomenkov A."/>
            <person name="Roberts R.D."/>
        </authorList>
    </citation>
    <scope>NUCLEOTIDE SEQUENCE [LARGE SCALE GENOMIC DNA]</scope>
    <source>
        <strain evidence="2 3">NEB573</strain>
    </source>
</reference>
<dbReference type="CDD" id="cd00207">
    <property type="entry name" value="fer2"/>
    <property type="match status" value="1"/>
</dbReference>
<dbReference type="Pfam" id="PF00111">
    <property type="entry name" value="Fer2"/>
    <property type="match status" value="1"/>
</dbReference>
<keyword evidence="3" id="KW-1185">Reference proteome</keyword>
<dbReference type="InterPro" id="IPR036010">
    <property type="entry name" value="2Fe-2S_ferredoxin-like_sf"/>
</dbReference>
<dbReference type="Gene3D" id="3.10.20.30">
    <property type="match status" value="1"/>
</dbReference>
<evidence type="ECO:0000313" key="3">
    <source>
        <dbReference type="Proteomes" id="UP001256827"/>
    </source>
</evidence>
<dbReference type="InterPro" id="IPR012675">
    <property type="entry name" value="Beta-grasp_dom_sf"/>
</dbReference>
<dbReference type="PROSITE" id="PS51085">
    <property type="entry name" value="2FE2S_FER_2"/>
    <property type="match status" value="1"/>
</dbReference>
<dbReference type="Proteomes" id="UP001256827">
    <property type="component" value="Chromosome"/>
</dbReference>
<gene>
    <name evidence="2" type="ORF">RGB73_28755</name>
</gene>
<protein>
    <submittedName>
        <fullName evidence="2">2Fe-2S iron-sulfur cluster-binding protein</fullName>
    </submittedName>
</protein>
<evidence type="ECO:0000313" key="2">
    <source>
        <dbReference type="EMBL" id="WNC14606.1"/>
    </source>
</evidence>
<name>A0ABY9T3M7_BREBE</name>
<sequence>MRKPLTVGSLIAGRTGSVPMQTAPLPVKAEAPKPQMASRPVARPQESTPVVLVRQNGRQFAVKAVPSQTLLSAALAQGANLAYKCQQGSCGKCTVQLLAGGTCLAAPTTQEQDRLGGKLVQGYRLACQSSFRSTIPK</sequence>
<dbReference type="EMBL" id="CP134050">
    <property type="protein sequence ID" value="WNC14606.1"/>
    <property type="molecule type" value="Genomic_DNA"/>
</dbReference>
<dbReference type="RefSeq" id="WP_310766956.1">
    <property type="nucleotide sequence ID" value="NZ_CP134050.1"/>
</dbReference>